<comment type="caution">
    <text evidence="1">The sequence shown here is derived from an EMBL/GenBank/DDBJ whole genome shotgun (WGS) entry which is preliminary data.</text>
</comment>
<dbReference type="Pfam" id="PF06841">
    <property type="entry name" value="Phage_T4_gp19"/>
    <property type="match status" value="1"/>
</dbReference>
<gene>
    <name evidence="1" type="ORF">ACFPCV_27575</name>
</gene>
<name>A0ABV9SBS7_9PSEU</name>
<proteinExistence type="predicted"/>
<accession>A0ABV9SBS7</accession>
<evidence type="ECO:0000313" key="1">
    <source>
        <dbReference type="EMBL" id="MFC4857274.1"/>
    </source>
</evidence>
<dbReference type="Proteomes" id="UP001595859">
    <property type="component" value="Unassembled WGS sequence"/>
</dbReference>
<dbReference type="InterPro" id="IPR011747">
    <property type="entry name" value="CHP02241"/>
</dbReference>
<evidence type="ECO:0000313" key="2">
    <source>
        <dbReference type="Proteomes" id="UP001595859"/>
    </source>
</evidence>
<sequence length="155" mass="16943">MGDGKTQDQVISAPRFYIEFSHIGKIAFSELGGITTKVATQEYIYNNDKGETVHTKQYGKTEPPTITLKRGLDWDGNHKLMVWHAMSRRGDPAARSSGTLIVSDASGKNEITYVINGGWCSELQVTSMKAGDSAVAMIECKITCEDIEVPESGLL</sequence>
<dbReference type="RefSeq" id="WP_378059261.1">
    <property type="nucleotide sequence ID" value="NZ_JBHSIS010000017.1"/>
</dbReference>
<dbReference type="InterPro" id="IPR010667">
    <property type="entry name" value="Phage_T4_Gp19"/>
</dbReference>
<dbReference type="EMBL" id="JBHSIS010000017">
    <property type="protein sequence ID" value="MFC4857274.1"/>
    <property type="molecule type" value="Genomic_DNA"/>
</dbReference>
<dbReference type="PANTHER" id="PTHR38009">
    <property type="entry name" value="CONSERVED HYPOTHETICAL PHAGE TAIL PROTEIN"/>
    <property type="match status" value="1"/>
</dbReference>
<organism evidence="1 2">
    <name type="scientific">Actinophytocola glycyrrhizae</name>
    <dbReference type="NCBI Taxonomy" id="2044873"/>
    <lineage>
        <taxon>Bacteria</taxon>
        <taxon>Bacillati</taxon>
        <taxon>Actinomycetota</taxon>
        <taxon>Actinomycetes</taxon>
        <taxon>Pseudonocardiales</taxon>
        <taxon>Pseudonocardiaceae</taxon>
    </lineage>
</organism>
<protein>
    <submittedName>
        <fullName evidence="1">Phage tail protein</fullName>
    </submittedName>
</protein>
<reference evidence="2" key="1">
    <citation type="journal article" date="2019" name="Int. J. Syst. Evol. Microbiol.">
        <title>The Global Catalogue of Microorganisms (GCM) 10K type strain sequencing project: providing services to taxonomists for standard genome sequencing and annotation.</title>
        <authorList>
            <consortium name="The Broad Institute Genomics Platform"/>
            <consortium name="The Broad Institute Genome Sequencing Center for Infectious Disease"/>
            <person name="Wu L."/>
            <person name="Ma J."/>
        </authorList>
    </citation>
    <scope>NUCLEOTIDE SEQUENCE [LARGE SCALE GENOMIC DNA]</scope>
    <source>
        <strain evidence="2">ZS-22-S1</strain>
    </source>
</reference>
<keyword evidence="2" id="KW-1185">Reference proteome</keyword>
<dbReference type="PANTHER" id="PTHR38009:SF1">
    <property type="entry name" value="CONSERVED HYPOTHETICAL PHAGE TAIL PROTEIN"/>
    <property type="match status" value="1"/>
</dbReference>